<comment type="caution">
    <text evidence="2">The sequence shown here is derived from an EMBL/GenBank/DDBJ whole genome shotgun (WGS) entry which is preliminary data.</text>
</comment>
<protein>
    <submittedName>
        <fullName evidence="2">Uncharacterized protein</fullName>
    </submittedName>
</protein>
<keyword evidence="1" id="KW-0812">Transmembrane</keyword>
<reference evidence="2" key="1">
    <citation type="submission" date="2021-02" db="EMBL/GenBank/DDBJ databases">
        <authorList>
            <person name="Nowell W R."/>
        </authorList>
    </citation>
    <scope>NUCLEOTIDE SEQUENCE</scope>
</reference>
<feature type="transmembrane region" description="Helical" evidence="1">
    <location>
        <begin position="37"/>
        <end position="53"/>
    </location>
</feature>
<dbReference type="Proteomes" id="UP000663891">
    <property type="component" value="Unassembled WGS sequence"/>
</dbReference>
<dbReference type="EMBL" id="CAJNON010000581">
    <property type="protein sequence ID" value="CAF1324058.1"/>
    <property type="molecule type" value="Genomic_DNA"/>
</dbReference>
<dbReference type="AlphaFoldDB" id="A0A815FDR8"/>
<gene>
    <name evidence="2" type="ORF">VCS650_LOCUS32307</name>
</gene>
<organism evidence="2 3">
    <name type="scientific">Adineta steineri</name>
    <dbReference type="NCBI Taxonomy" id="433720"/>
    <lineage>
        <taxon>Eukaryota</taxon>
        <taxon>Metazoa</taxon>
        <taxon>Spiralia</taxon>
        <taxon>Gnathifera</taxon>
        <taxon>Rotifera</taxon>
        <taxon>Eurotatoria</taxon>
        <taxon>Bdelloidea</taxon>
        <taxon>Adinetida</taxon>
        <taxon>Adinetidae</taxon>
        <taxon>Adineta</taxon>
    </lineage>
</organism>
<keyword evidence="1" id="KW-1133">Transmembrane helix</keyword>
<dbReference type="OrthoDB" id="10040416at2759"/>
<evidence type="ECO:0000313" key="2">
    <source>
        <dbReference type="EMBL" id="CAF1324058.1"/>
    </source>
</evidence>
<evidence type="ECO:0000313" key="3">
    <source>
        <dbReference type="Proteomes" id="UP000663891"/>
    </source>
</evidence>
<feature type="transmembrane region" description="Helical" evidence="1">
    <location>
        <begin position="6"/>
        <end position="25"/>
    </location>
</feature>
<name>A0A815FDR8_9BILA</name>
<keyword evidence="1" id="KW-0472">Membrane</keyword>
<proteinExistence type="predicted"/>
<sequence>MNRYFPYPFMIFGTIGLLLNVAIFTRQSLCNNSCVQYLLFNTLSNFIVLYWVVTTRIVSDGYGDDLEHYQHGSITLNDQLLLYDYALIF</sequence>
<evidence type="ECO:0000256" key="1">
    <source>
        <dbReference type="SAM" id="Phobius"/>
    </source>
</evidence>
<accession>A0A815FDR8</accession>